<keyword evidence="1" id="KW-0732">Signal</keyword>
<dbReference type="Proteomes" id="UP000241690">
    <property type="component" value="Unassembled WGS sequence"/>
</dbReference>
<gene>
    <name evidence="2" type="ORF">M431DRAFT_523481</name>
</gene>
<dbReference type="EMBL" id="KZ679687">
    <property type="protein sequence ID" value="PTB50784.1"/>
    <property type="molecule type" value="Genomic_DNA"/>
</dbReference>
<accession>A0A2T4A143</accession>
<proteinExistence type="predicted"/>
<evidence type="ECO:0000313" key="3">
    <source>
        <dbReference type="Proteomes" id="UP000241690"/>
    </source>
</evidence>
<evidence type="ECO:0000313" key="2">
    <source>
        <dbReference type="EMBL" id="PTB50784.1"/>
    </source>
</evidence>
<dbReference type="STRING" id="983964.A0A2T4A143"/>
<feature type="chain" id="PRO_5015761567" evidence="1">
    <location>
        <begin position="19"/>
        <end position="105"/>
    </location>
</feature>
<sequence length="105" mass="11418">MKVTTVLSILAVASSAAAEGCRRGLTYCGSSLLAHGNYHEQINEALKRGGKPTDSHHILDSLFFCTSDEDYVVWEAICKPRECYDAGLGNSDHCIGDPEEEAKEL</sequence>
<feature type="signal peptide" evidence="1">
    <location>
        <begin position="1"/>
        <end position="18"/>
    </location>
</feature>
<evidence type="ECO:0000256" key="1">
    <source>
        <dbReference type="SAM" id="SignalP"/>
    </source>
</evidence>
<dbReference type="AlphaFoldDB" id="A0A2T4A143"/>
<protein>
    <submittedName>
        <fullName evidence="2">Uncharacterized protein</fullName>
    </submittedName>
</protein>
<reference evidence="2 3" key="1">
    <citation type="submission" date="2016-07" db="EMBL/GenBank/DDBJ databases">
        <title>Multiple horizontal gene transfer events from other fungi enriched the ability of initially mycotrophic Trichoderma (Ascomycota) to feed on dead plant biomass.</title>
        <authorList>
            <consortium name="DOE Joint Genome Institute"/>
            <person name="Aerts A."/>
            <person name="Atanasova L."/>
            <person name="Chenthamara K."/>
            <person name="Zhang J."/>
            <person name="Grujic M."/>
            <person name="Henrissat B."/>
            <person name="Kuo A."/>
            <person name="Salamov A."/>
            <person name="Lipzen A."/>
            <person name="Labutti K."/>
            <person name="Barry K."/>
            <person name="Miao Y."/>
            <person name="Rahimi M.J."/>
            <person name="Shen Q."/>
            <person name="Grigoriev I.V."/>
            <person name="Kubicek C.P."/>
            <person name="Druzhinina I.S."/>
        </authorList>
    </citation>
    <scope>NUCLEOTIDE SEQUENCE [LARGE SCALE GENOMIC DNA]</scope>
    <source>
        <strain evidence="2 3">CBS 226.95</strain>
    </source>
</reference>
<keyword evidence="3" id="KW-1185">Reference proteome</keyword>
<organism evidence="2 3">
    <name type="scientific">Trichoderma harzianum CBS 226.95</name>
    <dbReference type="NCBI Taxonomy" id="983964"/>
    <lineage>
        <taxon>Eukaryota</taxon>
        <taxon>Fungi</taxon>
        <taxon>Dikarya</taxon>
        <taxon>Ascomycota</taxon>
        <taxon>Pezizomycotina</taxon>
        <taxon>Sordariomycetes</taxon>
        <taxon>Hypocreomycetidae</taxon>
        <taxon>Hypocreales</taxon>
        <taxon>Hypocreaceae</taxon>
        <taxon>Trichoderma</taxon>
    </lineage>
</organism>
<name>A0A2T4A143_TRIHA</name>
<dbReference type="GeneID" id="36629113"/>
<dbReference type="RefSeq" id="XP_024770461.1">
    <property type="nucleotide sequence ID" value="XM_024920544.1"/>
</dbReference>